<proteinExistence type="predicted"/>
<dbReference type="SUPFAM" id="SSF55545">
    <property type="entry name" value="beta-N-acetylhexosaminidase-like domain"/>
    <property type="match status" value="1"/>
</dbReference>
<evidence type="ECO:0008006" key="3">
    <source>
        <dbReference type="Google" id="ProtNLM"/>
    </source>
</evidence>
<dbReference type="Gene3D" id="3.30.379.10">
    <property type="entry name" value="Chitobiase/beta-hexosaminidase domain 2-like"/>
    <property type="match status" value="1"/>
</dbReference>
<organism evidence="2">
    <name type="scientific">hydrothermal vent metagenome</name>
    <dbReference type="NCBI Taxonomy" id="652676"/>
    <lineage>
        <taxon>unclassified sequences</taxon>
        <taxon>metagenomes</taxon>
        <taxon>ecological metagenomes</taxon>
    </lineage>
</organism>
<reference evidence="2" key="1">
    <citation type="submission" date="2018-06" db="EMBL/GenBank/DDBJ databases">
        <authorList>
            <person name="Zhirakovskaya E."/>
        </authorList>
    </citation>
    <scope>NUCLEOTIDE SEQUENCE</scope>
</reference>
<dbReference type="InterPro" id="IPR029018">
    <property type="entry name" value="Hex-like_dom2"/>
</dbReference>
<dbReference type="AlphaFoldDB" id="A0A3B1CU45"/>
<name>A0A3B1CU45_9ZZZZ</name>
<keyword evidence="1" id="KW-0378">Hydrolase</keyword>
<evidence type="ECO:0000256" key="1">
    <source>
        <dbReference type="ARBA" id="ARBA00022801"/>
    </source>
</evidence>
<protein>
    <recommendedName>
        <fullName evidence="3">Alpha glucuronidase N-terminal domain-containing protein</fullName>
    </recommendedName>
</protein>
<dbReference type="EMBL" id="UOGD01000386">
    <property type="protein sequence ID" value="VAX27508.1"/>
    <property type="molecule type" value="Genomic_DNA"/>
</dbReference>
<gene>
    <name evidence="2" type="ORF">MNBD_IGNAVI01-1397</name>
</gene>
<evidence type="ECO:0000313" key="2">
    <source>
        <dbReference type="EMBL" id="VAX27508.1"/>
    </source>
</evidence>
<dbReference type="GO" id="GO:0016787">
    <property type="term" value="F:hydrolase activity"/>
    <property type="evidence" value="ECO:0007669"/>
    <property type="project" value="UniProtKB-KW"/>
</dbReference>
<sequence length="815" mass="94983">MNRKFRTLTLFLYILIFATPAFGQEIESWQIVVSKSLMNDEAVKVVLNDLQETGKQFDLQFEIVNSWEDISNNSIIVGDESRNEYTANLVKKGTVRLNGVDDPEGYEIVSAVTEGHRVVVVAGGSTIGDVYGLYWIWDRIRVYKNIPELNVKREPSLKIRYTRIQVKSKEDIRRALRWGLNLVYGESPLALIPWDSEPERTQNKNNRIKTKELIEYAHSLNMKYLPFGTEFTYHPSLLKKYNASLSPSDPLFWDAVQAKYRLLMQAMPELDGVAVFTGEEQSYWGNYKTFDPMHDGENCDWSLEKRYRVFVKKVYDVVVGEFGKIYHHRTWITNSFEQHSQPEIYQRIFTDDVPTKNLYLIPSFTQNDRWWHQRYNPTFNLTPHNMLVVMESMNYYESSKSNIFPTFPGYYFQSGLRSDIEVPNSNLKGLSFDMLPTDDYKSKSLTSYTVFRLGWNYLEDPEEIVRDFCSIHFGRTASDGMAEIYSLSPVAYKYGLFIEPVAYGGFNSLPQIRVGTFPALGYPHIDNGKAHIEFLRKIYLSCKPWITETLSQLDHGLETANTMNRKYKHVKSQIADKKLADDIENQLKMTRLFIKTNNLYVKTAFAYFEYIDKPTEPNRRKLSRLYDALQQTRSSFMETPGFGYKLFGVDQLLINVEEALNDLITAKQLLKNAPSSAQIEKIISEQQKIYVKVLKENEKEAVKILHWEGRVDGRDIIKIKGEHLEIEHLRWDPMYFKDYDILNPLPKRVVTVIPKDIESRPMHPFILEQPSKENNYTVKVYLYDVPGGAGWCKFDLYYISKSPEELGLKIPWQKK</sequence>
<accession>A0A3B1CU45</accession>